<evidence type="ECO:0000313" key="1">
    <source>
        <dbReference type="EMBL" id="MDD0993065.1"/>
    </source>
</evidence>
<organism evidence="1 2">
    <name type="scientific">Pseudomonas fontis</name>
    <dbReference type="NCBI Taxonomy" id="2942633"/>
    <lineage>
        <taxon>Bacteria</taxon>
        <taxon>Pseudomonadati</taxon>
        <taxon>Pseudomonadota</taxon>
        <taxon>Gammaproteobacteria</taxon>
        <taxon>Pseudomonadales</taxon>
        <taxon>Pseudomonadaceae</taxon>
        <taxon>Pseudomonas</taxon>
    </lineage>
</organism>
<gene>
    <name evidence="1" type="ORF">M5G11_21265</name>
</gene>
<proteinExistence type="predicted"/>
<name>A0ABT5NXZ2_9PSED</name>
<dbReference type="Proteomes" id="UP001148203">
    <property type="component" value="Unassembled WGS sequence"/>
</dbReference>
<comment type="caution">
    <text evidence="1">The sequence shown here is derived from an EMBL/GenBank/DDBJ whole genome shotgun (WGS) entry which is preliminary data.</text>
</comment>
<evidence type="ECO:0000313" key="2">
    <source>
        <dbReference type="Proteomes" id="UP001148203"/>
    </source>
</evidence>
<reference evidence="1 2" key="1">
    <citation type="submission" date="2022-05" db="EMBL/GenBank/DDBJ databases">
        <title>Novel Pseudomonas spp. Isolated from a Rainbow Trout Aquaculture Facility.</title>
        <authorList>
            <person name="Testerman T."/>
            <person name="Graf J."/>
        </authorList>
    </citation>
    <scope>NUCLEOTIDE SEQUENCE [LARGE SCALE GENOMIC DNA]</scope>
    <source>
        <strain evidence="1 2">ID681</strain>
    </source>
</reference>
<keyword evidence="2" id="KW-1185">Reference proteome</keyword>
<dbReference type="EMBL" id="JAMDGY010000076">
    <property type="protein sequence ID" value="MDD0993065.1"/>
    <property type="molecule type" value="Genomic_DNA"/>
</dbReference>
<accession>A0ABT5NXZ2</accession>
<sequence>MAMKTTRIVCLALIGCAFGAAYTALLTRPLPVQQTVAYYCQPGFQPCYFPVASVSRLMP</sequence>
<dbReference type="RefSeq" id="WP_273925349.1">
    <property type="nucleotide sequence ID" value="NZ_JAMDGY010000076.1"/>
</dbReference>
<evidence type="ECO:0008006" key="3">
    <source>
        <dbReference type="Google" id="ProtNLM"/>
    </source>
</evidence>
<protein>
    <recommendedName>
        <fullName evidence="3">Lipoprotein</fullName>
    </recommendedName>
</protein>